<comment type="caution">
    <text evidence="3">The sequence shown here is derived from an EMBL/GenBank/DDBJ whole genome shotgun (WGS) entry which is preliminary data.</text>
</comment>
<dbReference type="Pfam" id="PF07690">
    <property type="entry name" value="MFS_1"/>
    <property type="match status" value="1"/>
</dbReference>
<keyword evidence="2" id="KW-1133">Transmembrane helix</keyword>
<dbReference type="InterPro" id="IPR011701">
    <property type="entry name" value="MFS"/>
</dbReference>
<feature type="transmembrane region" description="Helical" evidence="2">
    <location>
        <begin position="60"/>
        <end position="78"/>
    </location>
</feature>
<organism evidence="3 4">
    <name type="scientific">Myceligenerans crystallogenes</name>
    <dbReference type="NCBI Taxonomy" id="316335"/>
    <lineage>
        <taxon>Bacteria</taxon>
        <taxon>Bacillati</taxon>
        <taxon>Actinomycetota</taxon>
        <taxon>Actinomycetes</taxon>
        <taxon>Micrococcales</taxon>
        <taxon>Promicromonosporaceae</taxon>
        <taxon>Myceligenerans</taxon>
    </lineage>
</organism>
<feature type="region of interest" description="Disordered" evidence="1">
    <location>
        <begin position="178"/>
        <end position="208"/>
    </location>
</feature>
<dbReference type="Proteomes" id="UP001501094">
    <property type="component" value="Unassembled WGS sequence"/>
</dbReference>
<feature type="transmembrane region" description="Helical" evidence="2">
    <location>
        <begin position="28"/>
        <end position="53"/>
    </location>
</feature>
<dbReference type="InterPro" id="IPR036259">
    <property type="entry name" value="MFS_trans_sf"/>
</dbReference>
<feature type="transmembrane region" description="Helical" evidence="2">
    <location>
        <begin position="286"/>
        <end position="306"/>
    </location>
</feature>
<feature type="transmembrane region" description="Helical" evidence="2">
    <location>
        <begin position="406"/>
        <end position="425"/>
    </location>
</feature>
<dbReference type="EMBL" id="BAAANL010000003">
    <property type="protein sequence ID" value="GAA1860838.1"/>
    <property type="molecule type" value="Genomic_DNA"/>
</dbReference>
<evidence type="ECO:0000256" key="2">
    <source>
        <dbReference type="SAM" id="Phobius"/>
    </source>
</evidence>
<dbReference type="InterPro" id="IPR052524">
    <property type="entry name" value="MFS_Cyanate_Porter"/>
</dbReference>
<sequence>MGLNFRSPITALPPVLPDVADGLGLSPAAAGLLTGIPVLCFALFAPVASWIIGRVGPYRAMGFAVIGVLAGTLVRSAAGGDAGAWIAVAGTAIIGSAITIGNVTAPSIVAHDFPSRAAVATGMYTAAMNLGSVFATTLTFPLSAWLGWRAALGAWSVLAVVALAWWAWIIRGMSDDDGRGGGRGGDRAGGGDQAGGGGRRAGSASSEGASSDVALLDVASSRAASSGEVPVAVAQLAGRAGSVFRRPLTWLLAVAFAGQSFSYFAVTGVLPELLGDEIGFAPTEAGLAASLFQGVAVLGSLVLPVSRGMRVPLWAASALVSACWLALPAGLLMAPDWWALWCSLAGFAQGGNFAVIFTIVAQRAGSPVAVRKMAATVQFCGYVLAFTGPSVTFAVHDAAGGWDLPLLLVLGVLLAMTAALVVATWPPRRAAV</sequence>
<feature type="transmembrane region" description="Helical" evidence="2">
    <location>
        <begin position="146"/>
        <end position="169"/>
    </location>
</feature>
<proteinExistence type="predicted"/>
<feature type="transmembrane region" description="Helical" evidence="2">
    <location>
        <begin position="117"/>
        <end position="140"/>
    </location>
</feature>
<dbReference type="PANTHER" id="PTHR23523:SF2">
    <property type="entry name" value="2-NITROIMIDAZOLE TRANSPORTER"/>
    <property type="match status" value="1"/>
</dbReference>
<dbReference type="SUPFAM" id="SSF103473">
    <property type="entry name" value="MFS general substrate transporter"/>
    <property type="match status" value="1"/>
</dbReference>
<evidence type="ECO:0000313" key="3">
    <source>
        <dbReference type="EMBL" id="GAA1860838.1"/>
    </source>
</evidence>
<evidence type="ECO:0000313" key="4">
    <source>
        <dbReference type="Proteomes" id="UP001501094"/>
    </source>
</evidence>
<feature type="transmembrane region" description="Helical" evidence="2">
    <location>
        <begin position="313"/>
        <end position="332"/>
    </location>
</feature>
<name>A0ABN2NCY0_9MICO</name>
<feature type="transmembrane region" description="Helical" evidence="2">
    <location>
        <begin position="338"/>
        <end position="361"/>
    </location>
</feature>
<feature type="transmembrane region" description="Helical" evidence="2">
    <location>
        <begin position="248"/>
        <end position="266"/>
    </location>
</feature>
<gene>
    <name evidence="3" type="ORF">GCM10009751_18110</name>
</gene>
<keyword evidence="2" id="KW-0472">Membrane</keyword>
<keyword evidence="4" id="KW-1185">Reference proteome</keyword>
<evidence type="ECO:0000256" key="1">
    <source>
        <dbReference type="SAM" id="MobiDB-lite"/>
    </source>
</evidence>
<feature type="compositionally biased region" description="Gly residues" evidence="1">
    <location>
        <begin position="187"/>
        <end position="200"/>
    </location>
</feature>
<accession>A0ABN2NCY0</accession>
<dbReference type="PANTHER" id="PTHR23523">
    <property type="match status" value="1"/>
</dbReference>
<keyword evidence="2" id="KW-0812">Transmembrane</keyword>
<reference evidence="3 4" key="1">
    <citation type="journal article" date="2019" name="Int. J. Syst. Evol. Microbiol.">
        <title>The Global Catalogue of Microorganisms (GCM) 10K type strain sequencing project: providing services to taxonomists for standard genome sequencing and annotation.</title>
        <authorList>
            <consortium name="The Broad Institute Genomics Platform"/>
            <consortium name="The Broad Institute Genome Sequencing Center for Infectious Disease"/>
            <person name="Wu L."/>
            <person name="Ma J."/>
        </authorList>
    </citation>
    <scope>NUCLEOTIDE SEQUENCE [LARGE SCALE GENOMIC DNA]</scope>
    <source>
        <strain evidence="3 4">JCM 14326</strain>
    </source>
</reference>
<dbReference type="Gene3D" id="1.20.1250.20">
    <property type="entry name" value="MFS general substrate transporter like domains"/>
    <property type="match status" value="1"/>
</dbReference>
<feature type="transmembrane region" description="Helical" evidence="2">
    <location>
        <begin position="373"/>
        <end position="394"/>
    </location>
</feature>
<evidence type="ECO:0008006" key="5">
    <source>
        <dbReference type="Google" id="ProtNLM"/>
    </source>
</evidence>
<feature type="transmembrane region" description="Helical" evidence="2">
    <location>
        <begin position="84"/>
        <end position="105"/>
    </location>
</feature>
<protein>
    <recommendedName>
        <fullName evidence="5">MFS transporter, CP family, cyanate transporter</fullName>
    </recommendedName>
</protein>